<dbReference type="CDD" id="cd13706">
    <property type="entry name" value="PBP2_HisK_like_1"/>
    <property type="match status" value="1"/>
</dbReference>
<dbReference type="RefSeq" id="WP_046520632.1">
    <property type="nucleotide sequence ID" value="NZ_LAVS01000086.1"/>
</dbReference>
<dbReference type="EMBL" id="RRCF01000004">
    <property type="protein sequence ID" value="RRJ19652.1"/>
    <property type="molecule type" value="Genomic_DNA"/>
</dbReference>
<dbReference type="GO" id="GO:0003824">
    <property type="term" value="F:catalytic activity"/>
    <property type="evidence" value="ECO:0007669"/>
    <property type="project" value="UniProtKB-ARBA"/>
</dbReference>
<feature type="chain" id="PRO_5018783391" evidence="3">
    <location>
        <begin position="20"/>
        <end position="939"/>
    </location>
</feature>
<evidence type="ECO:0000313" key="5">
    <source>
        <dbReference type="EMBL" id="RRJ19652.1"/>
    </source>
</evidence>
<sequence>MIKKLLLLFVFVTSCTLQAQNQAQGSLLPASLKIGISSDTYPYMFVDETGQPAGLVVDYWQEIARQQGIRVEFIAADWADTLTMLDAGRIDLHGGLGRTQGREQQYLLGQNYLDIFSNVFVHRDLAGVHNLTDLRPHLVGVVERSTHIDSLTQRQSDLVLKHYDSVTQMYDSALKGEIKAFTGLDRLPPRYAHYAELSSFYPVYKKVPIRKIELTFAVRREHPQLLQALMQAASALDINFRDQLERKWLSVDTDPDTLLIGVSIGNQPYMDVSSIGDVQGVFVDLWRLWSKKTGVAISFVPNQSEDSLAYLRKGRIDVQMAQVENVEKFTGLKPAYHLYNIYSSLFYDSQFDLTDPAQLHHATLGLLHTANFRSQLQQQLPNVQLKVFDTVDQMIEAVLKKQLTGFVASDVIVNRRLAQNNSLQSLKLLPGIRYESAVYSLIRLDDQELYQSIQRGFAQISLDEMMEIEKRWLGKEEGGYFLTFRDKVPLTQAERQWLNQHQQIRVGVMSNWRPVEFVDEKGQAAGITTDVLTLLNQRLDTEFVATPYSDWELLLQDYKAGKLQMVANISDLPERRSFSAFSSDYWTLQWIMVGKHDAAFDAKVAQMRGQRIAIMREYQFVKQLKKDFPQHQIIEVDNLNQGLDLVASGQAEFVLDTVLSSGIALRDPRYLNLRAYLPTDLPVYPSYFGVHKDLPELLVILNKGIKTINDSDRKVLLDKWLNLEIKQGLDQSRVFTLVLQIAGLSLLVITGFLIWNFSLRREVNLRRKVEEKMRFMAGHDDLTQLPNRTLLIERLQTALHQHARHNEMLALMFIDLDGFKQVNDQYGHDVGDEMLVKLSAILSHCVRKTDTVARFGGDEFVILLTGLVDRDDAAIVAEKILVYLQQPLHLSVCQASVGASIGIAIYPHDGTDASSLLKSADKLMYQVKQQGKSQYRFSR</sequence>
<evidence type="ECO:0000256" key="2">
    <source>
        <dbReference type="SAM" id="Phobius"/>
    </source>
</evidence>
<dbReference type="Pfam" id="PF00990">
    <property type="entry name" value="GGDEF"/>
    <property type="match status" value="1"/>
</dbReference>
<reference evidence="5 6" key="1">
    <citation type="submission" date="2018-11" db="EMBL/GenBank/DDBJ databases">
        <title>Draft genome analysis of Rheinheimera mesophila isolated from an industrial waste site.</title>
        <authorList>
            <person name="Yu Q."/>
            <person name="Qi Y."/>
            <person name="Zhang H."/>
            <person name="Lu Y."/>
            <person name="Pu J."/>
        </authorList>
    </citation>
    <scope>NUCLEOTIDE SEQUENCE [LARGE SCALE GENOMIC DNA]</scope>
    <source>
        <strain evidence="5 6">IITR13</strain>
    </source>
</reference>
<dbReference type="InterPro" id="IPR000160">
    <property type="entry name" value="GGDEF_dom"/>
</dbReference>
<evidence type="ECO:0000313" key="6">
    <source>
        <dbReference type="Proteomes" id="UP000276260"/>
    </source>
</evidence>
<dbReference type="InterPro" id="IPR043128">
    <property type="entry name" value="Rev_trsase/Diguanyl_cyclase"/>
</dbReference>
<dbReference type="CDD" id="cd01949">
    <property type="entry name" value="GGDEF"/>
    <property type="match status" value="1"/>
</dbReference>
<dbReference type="InterPro" id="IPR001638">
    <property type="entry name" value="Solute-binding_3/MltF_N"/>
</dbReference>
<dbReference type="InterPro" id="IPR052163">
    <property type="entry name" value="DGC-Regulatory_Protein"/>
</dbReference>
<dbReference type="NCBIfam" id="TIGR00254">
    <property type="entry name" value="GGDEF"/>
    <property type="match status" value="1"/>
</dbReference>
<dbReference type="Pfam" id="PF00497">
    <property type="entry name" value="SBP_bac_3"/>
    <property type="match status" value="3"/>
</dbReference>
<keyword evidence="2" id="KW-1133">Transmembrane helix</keyword>
<dbReference type="SUPFAM" id="SSF55073">
    <property type="entry name" value="Nucleotide cyclase"/>
    <property type="match status" value="1"/>
</dbReference>
<dbReference type="SMART" id="SM00062">
    <property type="entry name" value="PBPb"/>
    <property type="match status" value="3"/>
</dbReference>
<dbReference type="Gene3D" id="3.30.70.270">
    <property type="match status" value="1"/>
</dbReference>
<evidence type="ECO:0000256" key="1">
    <source>
        <dbReference type="ARBA" id="ARBA00001946"/>
    </source>
</evidence>
<dbReference type="OrthoDB" id="9180959at2"/>
<dbReference type="SMART" id="SM00267">
    <property type="entry name" value="GGDEF"/>
    <property type="match status" value="1"/>
</dbReference>
<dbReference type="InterPro" id="IPR029787">
    <property type="entry name" value="Nucleotide_cyclase"/>
</dbReference>
<dbReference type="CDD" id="cd01007">
    <property type="entry name" value="PBP2_BvgS_HisK_like"/>
    <property type="match status" value="1"/>
</dbReference>
<dbReference type="PROSITE" id="PS50887">
    <property type="entry name" value="GGDEF"/>
    <property type="match status" value="1"/>
</dbReference>
<feature type="domain" description="GGDEF" evidence="4">
    <location>
        <begin position="807"/>
        <end position="939"/>
    </location>
</feature>
<feature type="transmembrane region" description="Helical" evidence="2">
    <location>
        <begin position="734"/>
        <end position="757"/>
    </location>
</feature>
<keyword evidence="2" id="KW-0472">Membrane</keyword>
<accession>A0A3P3QEM1</accession>
<protein>
    <submittedName>
        <fullName evidence="5">Diguanylate cyclase</fullName>
    </submittedName>
</protein>
<dbReference type="FunFam" id="3.30.70.270:FF:000001">
    <property type="entry name" value="Diguanylate cyclase domain protein"/>
    <property type="match status" value="1"/>
</dbReference>
<feature type="signal peptide" evidence="3">
    <location>
        <begin position="1"/>
        <end position="19"/>
    </location>
</feature>
<gene>
    <name evidence="5" type="ORF">EIK76_14485</name>
</gene>
<evidence type="ECO:0000259" key="4">
    <source>
        <dbReference type="PROSITE" id="PS50887"/>
    </source>
</evidence>
<dbReference type="AlphaFoldDB" id="A0A3P3QEM1"/>
<keyword evidence="3" id="KW-0732">Signal</keyword>
<name>A0A3P3QEM1_9GAMM</name>
<dbReference type="PROSITE" id="PS51257">
    <property type="entry name" value="PROKAR_LIPOPROTEIN"/>
    <property type="match status" value="1"/>
</dbReference>
<dbReference type="Proteomes" id="UP000276260">
    <property type="component" value="Unassembled WGS sequence"/>
</dbReference>
<proteinExistence type="predicted"/>
<comment type="cofactor">
    <cofactor evidence="1">
        <name>Mg(2+)</name>
        <dbReference type="ChEBI" id="CHEBI:18420"/>
    </cofactor>
</comment>
<keyword evidence="6" id="KW-1185">Reference proteome</keyword>
<organism evidence="5 6">
    <name type="scientific">Rheinheimera mesophila</name>
    <dbReference type="NCBI Taxonomy" id="1547515"/>
    <lineage>
        <taxon>Bacteria</taxon>
        <taxon>Pseudomonadati</taxon>
        <taxon>Pseudomonadota</taxon>
        <taxon>Gammaproteobacteria</taxon>
        <taxon>Chromatiales</taxon>
        <taxon>Chromatiaceae</taxon>
        <taxon>Rheinheimera</taxon>
    </lineage>
</organism>
<dbReference type="SUPFAM" id="SSF53850">
    <property type="entry name" value="Periplasmic binding protein-like II"/>
    <property type="match status" value="3"/>
</dbReference>
<dbReference type="Gene3D" id="3.40.190.10">
    <property type="entry name" value="Periplasmic binding protein-like II"/>
    <property type="match status" value="6"/>
</dbReference>
<comment type="caution">
    <text evidence="5">The sequence shown here is derived from an EMBL/GenBank/DDBJ whole genome shotgun (WGS) entry which is preliminary data.</text>
</comment>
<keyword evidence="2" id="KW-0812">Transmembrane</keyword>
<evidence type="ECO:0000256" key="3">
    <source>
        <dbReference type="SAM" id="SignalP"/>
    </source>
</evidence>
<dbReference type="PANTHER" id="PTHR46663">
    <property type="entry name" value="DIGUANYLATE CYCLASE DGCT-RELATED"/>
    <property type="match status" value="1"/>
</dbReference>
<dbReference type="PANTHER" id="PTHR46663:SF2">
    <property type="entry name" value="GGDEF DOMAIN-CONTAINING PROTEIN"/>
    <property type="match status" value="1"/>
</dbReference>